<organism evidence="4">
    <name type="scientific">Caldithrix abyssi</name>
    <dbReference type="NCBI Taxonomy" id="187145"/>
    <lineage>
        <taxon>Bacteria</taxon>
        <taxon>Pseudomonadati</taxon>
        <taxon>Calditrichota</taxon>
        <taxon>Calditrichia</taxon>
        <taxon>Calditrichales</taxon>
        <taxon>Calditrichaceae</taxon>
        <taxon>Caldithrix</taxon>
    </lineage>
</organism>
<evidence type="ECO:0000313" key="4">
    <source>
        <dbReference type="EMBL" id="HGY55154.1"/>
    </source>
</evidence>
<dbReference type="Proteomes" id="UP000885779">
    <property type="component" value="Unassembled WGS sequence"/>
</dbReference>
<dbReference type="InterPro" id="IPR007809">
    <property type="entry name" value="FlgN-like"/>
</dbReference>
<sequence>MMNKENTFDKLFQVFVEEISAYNYLIETMELKQKALVENDIQAIHLHTSTEQMVLTKANSLANLRQQLIRELLGEEDQTAVKADLLDFMRRFKLDRQPQWQRMYKRLTGAAEKIRRLNFENSELIDASLYFVQNMIRLFYPKNEAATQIYTSNGVEQNSIKTNLLDYNV</sequence>
<keyword evidence="4" id="KW-0969">Cilium</keyword>
<dbReference type="EMBL" id="DRQG01000052">
    <property type="protein sequence ID" value="HGY55154.1"/>
    <property type="molecule type" value="Genomic_DNA"/>
</dbReference>
<keyword evidence="4" id="KW-0966">Cell projection</keyword>
<dbReference type="Gene3D" id="1.20.58.300">
    <property type="entry name" value="FlgN-like"/>
    <property type="match status" value="1"/>
</dbReference>
<reference evidence="4" key="1">
    <citation type="journal article" date="2020" name="mSystems">
        <title>Genome- and Community-Level Interaction Insights into Carbon Utilization and Element Cycling Functions of Hydrothermarchaeota in Hydrothermal Sediment.</title>
        <authorList>
            <person name="Zhou Z."/>
            <person name="Liu Y."/>
            <person name="Xu W."/>
            <person name="Pan J."/>
            <person name="Luo Z.H."/>
            <person name="Li M."/>
        </authorList>
    </citation>
    <scope>NUCLEOTIDE SEQUENCE [LARGE SCALE GENOMIC DNA]</scope>
    <source>
        <strain evidence="4">HyVt-577</strain>
    </source>
</reference>
<dbReference type="SUPFAM" id="SSF140566">
    <property type="entry name" value="FlgN-like"/>
    <property type="match status" value="1"/>
</dbReference>
<keyword evidence="3" id="KW-1005">Bacterial flagellum biogenesis</keyword>
<dbReference type="GO" id="GO:0044780">
    <property type="term" value="P:bacterial-type flagellum assembly"/>
    <property type="evidence" value="ECO:0007669"/>
    <property type="project" value="InterPro"/>
</dbReference>
<dbReference type="Pfam" id="PF05130">
    <property type="entry name" value="FlgN"/>
    <property type="match status" value="1"/>
</dbReference>
<dbReference type="AlphaFoldDB" id="A0A7V4TZE5"/>
<evidence type="ECO:0000256" key="3">
    <source>
        <dbReference type="ARBA" id="ARBA00022795"/>
    </source>
</evidence>
<dbReference type="InterPro" id="IPR036679">
    <property type="entry name" value="FlgN-like_sf"/>
</dbReference>
<evidence type="ECO:0000256" key="2">
    <source>
        <dbReference type="ARBA" id="ARBA00007703"/>
    </source>
</evidence>
<gene>
    <name evidence="4" type="ORF">ENK44_05610</name>
</gene>
<accession>A0A7V4TZE5</accession>
<evidence type="ECO:0000256" key="1">
    <source>
        <dbReference type="ARBA" id="ARBA00002397"/>
    </source>
</evidence>
<comment type="caution">
    <text evidence="4">The sequence shown here is derived from an EMBL/GenBank/DDBJ whole genome shotgun (WGS) entry which is preliminary data.</text>
</comment>
<comment type="similarity">
    <text evidence="2">Belongs to the FlgN family.</text>
</comment>
<comment type="function">
    <text evidence="1">Required for the efficient initiation of filament assembly.</text>
</comment>
<keyword evidence="4" id="KW-0282">Flagellum</keyword>
<proteinExistence type="inferred from homology"/>
<protein>
    <submittedName>
        <fullName evidence="4">Flagellar protein FlgN</fullName>
    </submittedName>
</protein>
<name>A0A7V4TZE5_CALAY</name>